<name>A0A9X3R6F9_ALCXX</name>
<reference evidence="2" key="1">
    <citation type="submission" date="2022-12" db="EMBL/GenBank/DDBJ databases">
        <authorList>
            <person name="Voronina O.L."/>
            <person name="Kunda M.S."/>
            <person name="Ryzhova N."/>
            <person name="Aksenova E.I."/>
        </authorList>
    </citation>
    <scope>NUCLEOTIDE SEQUENCE</scope>
    <source>
        <strain evidence="2">SCCH136:Ach223948</strain>
    </source>
</reference>
<accession>A0A9X3R6F9</accession>
<gene>
    <name evidence="2" type="ORF">O9570_17035</name>
</gene>
<dbReference type="RefSeq" id="WP_054437525.1">
    <property type="nucleotide sequence ID" value="NZ_CYTI01000003.1"/>
</dbReference>
<dbReference type="Proteomes" id="UP001141992">
    <property type="component" value="Unassembled WGS sequence"/>
</dbReference>
<feature type="transmembrane region" description="Helical" evidence="1">
    <location>
        <begin position="7"/>
        <end position="26"/>
    </location>
</feature>
<sequence>MSETVRWAVALTYLGSLFGMAAFLIYKRAPGWGWFLAVVCVVVSSTTIHIDSERSDATMTAKKDTQ</sequence>
<protein>
    <submittedName>
        <fullName evidence="2">Uncharacterized protein</fullName>
    </submittedName>
</protein>
<keyword evidence="1" id="KW-1133">Transmembrane helix</keyword>
<evidence type="ECO:0000256" key="1">
    <source>
        <dbReference type="SAM" id="Phobius"/>
    </source>
</evidence>
<comment type="caution">
    <text evidence="2">The sequence shown here is derived from an EMBL/GenBank/DDBJ whole genome shotgun (WGS) entry which is preliminary data.</text>
</comment>
<evidence type="ECO:0000313" key="2">
    <source>
        <dbReference type="EMBL" id="MCZ8403160.1"/>
    </source>
</evidence>
<evidence type="ECO:0000313" key="3">
    <source>
        <dbReference type="Proteomes" id="UP001141992"/>
    </source>
</evidence>
<proteinExistence type="predicted"/>
<feature type="transmembrane region" description="Helical" evidence="1">
    <location>
        <begin position="32"/>
        <end position="50"/>
    </location>
</feature>
<keyword evidence="1" id="KW-0812">Transmembrane</keyword>
<dbReference type="EMBL" id="JAPZVI010000013">
    <property type="protein sequence ID" value="MCZ8403160.1"/>
    <property type="molecule type" value="Genomic_DNA"/>
</dbReference>
<keyword evidence="1" id="KW-0472">Membrane</keyword>
<organism evidence="2 3">
    <name type="scientific">Alcaligenes xylosoxydans xylosoxydans</name>
    <name type="common">Achromobacter xylosoxidans</name>
    <dbReference type="NCBI Taxonomy" id="85698"/>
    <lineage>
        <taxon>Bacteria</taxon>
        <taxon>Pseudomonadati</taxon>
        <taxon>Pseudomonadota</taxon>
        <taxon>Betaproteobacteria</taxon>
        <taxon>Burkholderiales</taxon>
        <taxon>Alcaligenaceae</taxon>
        <taxon>Achromobacter</taxon>
    </lineage>
</organism>
<dbReference type="AlphaFoldDB" id="A0A9X3R6F9"/>